<keyword evidence="2" id="KW-1185">Reference proteome</keyword>
<dbReference type="OrthoDB" id="49113at2759"/>
<organism evidence="1 2">
    <name type="scientific">Pararge aegeria aegeria</name>
    <dbReference type="NCBI Taxonomy" id="348720"/>
    <lineage>
        <taxon>Eukaryota</taxon>
        <taxon>Metazoa</taxon>
        <taxon>Ecdysozoa</taxon>
        <taxon>Arthropoda</taxon>
        <taxon>Hexapoda</taxon>
        <taxon>Insecta</taxon>
        <taxon>Pterygota</taxon>
        <taxon>Neoptera</taxon>
        <taxon>Endopterygota</taxon>
        <taxon>Lepidoptera</taxon>
        <taxon>Glossata</taxon>
        <taxon>Ditrysia</taxon>
        <taxon>Papilionoidea</taxon>
        <taxon>Nymphalidae</taxon>
        <taxon>Satyrinae</taxon>
        <taxon>Satyrini</taxon>
        <taxon>Parargina</taxon>
        <taxon>Pararge</taxon>
    </lineage>
</organism>
<evidence type="ECO:0000313" key="2">
    <source>
        <dbReference type="Proteomes" id="UP000838756"/>
    </source>
</evidence>
<dbReference type="Proteomes" id="UP000838756">
    <property type="component" value="Unassembled WGS sequence"/>
</dbReference>
<feature type="non-terminal residue" evidence="1">
    <location>
        <position position="1"/>
    </location>
</feature>
<protein>
    <submittedName>
        <fullName evidence="1">Jg18898 protein</fullName>
    </submittedName>
</protein>
<dbReference type="AlphaFoldDB" id="A0A8S4S1Q3"/>
<sequence>KYMRYSKPGTREQDLRAFVPSFEWLRPGDRVGLKKTTDNRVLVYYNCELLDTAFERVPDVSFKEVYLS</sequence>
<proteinExistence type="predicted"/>
<name>A0A8S4S1Q3_9NEOP</name>
<comment type="caution">
    <text evidence="1">The sequence shown here is derived from an EMBL/GenBank/DDBJ whole genome shotgun (WGS) entry which is preliminary data.</text>
</comment>
<reference evidence="1" key="1">
    <citation type="submission" date="2022-03" db="EMBL/GenBank/DDBJ databases">
        <authorList>
            <person name="Lindestad O."/>
        </authorList>
    </citation>
    <scope>NUCLEOTIDE SEQUENCE</scope>
</reference>
<dbReference type="EMBL" id="CAKXAJ010025828">
    <property type="protein sequence ID" value="CAH2244456.1"/>
    <property type="molecule type" value="Genomic_DNA"/>
</dbReference>
<evidence type="ECO:0000313" key="1">
    <source>
        <dbReference type="EMBL" id="CAH2244456.1"/>
    </source>
</evidence>
<gene>
    <name evidence="1" type="primary">jg18898</name>
    <name evidence="1" type="ORF">PAEG_LOCUS20400</name>
</gene>
<accession>A0A8S4S1Q3</accession>